<evidence type="ECO:0000313" key="5">
    <source>
        <dbReference type="EMBL" id="AKX34694.1"/>
    </source>
</evidence>
<dbReference type="PATRIC" id="fig|216942.3.peg.1106"/>
<dbReference type="RefSeq" id="WP_075058772.1">
    <property type="nucleotide sequence ID" value="NZ_CP012357.1"/>
</dbReference>
<dbReference type="SMART" id="SM00470">
    <property type="entry name" value="ParB"/>
    <property type="match status" value="1"/>
</dbReference>
<dbReference type="SUPFAM" id="SSF109709">
    <property type="entry name" value="KorB DNA-binding domain-like"/>
    <property type="match status" value="1"/>
</dbReference>
<dbReference type="Gene3D" id="1.10.10.2830">
    <property type="match status" value="1"/>
</dbReference>
<keyword evidence="2" id="KW-0159">Chromosome partition</keyword>
<protein>
    <submittedName>
        <fullName evidence="5">Site-specific DNA-binding protein</fullName>
    </submittedName>
</protein>
<dbReference type="OrthoDB" id="9802051at2"/>
<dbReference type="InterPro" id="IPR004437">
    <property type="entry name" value="ParB/RepB/Spo0J"/>
</dbReference>
<sequence>MATKKRYNFKGLDDIFGESVSDVVGKIENDKKLVEEAKTFVDINILKANPYQPRKIFEAEEITELAESIQLHGIIQPIIINFENEIVAGERRLRAAKQAGLSEVPVIRVNLSKLQMEEFAIIENIQRVDLLEIEEAIAYKQLSNSLKLKQEEISKRVGKSRSHVANIMRLLNLPDFVQKALLEKKLTMGHAKPLLTILGDENFLEYVFNKIIKEDITVREVEQLVKNKNKTSNSNIESKQVNPNLKSMENKIMRRLGTKVTIDSSKISIKYTSVDDLNRILDLLGFIEE</sequence>
<dbReference type="AlphaFoldDB" id="A0A0K1W2Z6"/>
<feature type="domain" description="ParB-like N-terminal" evidence="4">
    <location>
        <begin position="39"/>
        <end position="125"/>
    </location>
</feature>
<organism evidence="5 6">
    <name type="scientific">Spiroplasma litorale</name>
    <dbReference type="NCBI Taxonomy" id="216942"/>
    <lineage>
        <taxon>Bacteria</taxon>
        <taxon>Bacillati</taxon>
        <taxon>Mycoplasmatota</taxon>
        <taxon>Mollicutes</taxon>
        <taxon>Entomoplasmatales</taxon>
        <taxon>Spiroplasmataceae</taxon>
        <taxon>Spiroplasma</taxon>
    </lineage>
</organism>
<keyword evidence="6" id="KW-1185">Reference proteome</keyword>
<dbReference type="Proteomes" id="UP000067476">
    <property type="component" value="Chromosome"/>
</dbReference>
<dbReference type="InterPro" id="IPR050336">
    <property type="entry name" value="Chromosome_partition/occlusion"/>
</dbReference>
<dbReference type="GO" id="GO:0007059">
    <property type="term" value="P:chromosome segregation"/>
    <property type="evidence" value="ECO:0007669"/>
    <property type="project" value="UniProtKB-KW"/>
</dbReference>
<reference evidence="5 6" key="1">
    <citation type="journal article" date="2015" name="Genome Announc.">
        <title>Complete Genome Sequence of Spiroplasma litorale TN-1T (DSM 21781), a Bacterium Isolated from a Green-Eyed Horsefly (Tabanus nigrovittatus).</title>
        <authorList>
            <person name="Lo W.S."/>
            <person name="Lai Y.C."/>
            <person name="Lien Y.W."/>
            <person name="Wang T.H."/>
            <person name="Kuo C.H."/>
        </authorList>
    </citation>
    <scope>NUCLEOTIDE SEQUENCE [LARGE SCALE GENOMIC DNA]</scope>
    <source>
        <strain evidence="5 6">TN-1</strain>
    </source>
</reference>
<dbReference type="InterPro" id="IPR057240">
    <property type="entry name" value="ParB_dimer_C"/>
</dbReference>
<dbReference type="Pfam" id="PF23552">
    <property type="entry name" value="ParB_C"/>
    <property type="match status" value="1"/>
</dbReference>
<evidence type="ECO:0000256" key="3">
    <source>
        <dbReference type="ARBA" id="ARBA00023125"/>
    </source>
</evidence>
<dbReference type="InterPro" id="IPR041468">
    <property type="entry name" value="HTH_ParB/Spo0J"/>
</dbReference>
<accession>A0A0K1W2Z6</accession>
<dbReference type="FunFam" id="3.90.1530.30:FF:000001">
    <property type="entry name" value="Chromosome partitioning protein ParB"/>
    <property type="match status" value="1"/>
</dbReference>
<dbReference type="PANTHER" id="PTHR33375:SF1">
    <property type="entry name" value="CHROMOSOME-PARTITIONING PROTEIN PARB-RELATED"/>
    <property type="match status" value="1"/>
</dbReference>
<dbReference type="PANTHER" id="PTHR33375">
    <property type="entry name" value="CHROMOSOME-PARTITIONING PROTEIN PARB-RELATED"/>
    <property type="match status" value="1"/>
</dbReference>
<gene>
    <name evidence="5" type="primary">parB</name>
    <name evidence="5" type="ORF">SLITO_v1c10830</name>
</gene>
<name>A0A0K1W2Z6_9MOLU</name>
<dbReference type="InterPro" id="IPR003115">
    <property type="entry name" value="ParB_N"/>
</dbReference>
<dbReference type="GO" id="GO:0005694">
    <property type="term" value="C:chromosome"/>
    <property type="evidence" value="ECO:0007669"/>
    <property type="project" value="TreeGrafter"/>
</dbReference>
<keyword evidence="3 5" id="KW-0238">DNA-binding</keyword>
<evidence type="ECO:0000259" key="4">
    <source>
        <dbReference type="SMART" id="SM00470"/>
    </source>
</evidence>
<proteinExistence type="inferred from homology"/>
<dbReference type="GO" id="GO:0003677">
    <property type="term" value="F:DNA binding"/>
    <property type="evidence" value="ECO:0007669"/>
    <property type="project" value="UniProtKB-KW"/>
</dbReference>
<dbReference type="FunFam" id="1.10.10.2830:FF:000001">
    <property type="entry name" value="Chromosome partitioning protein ParB"/>
    <property type="match status" value="1"/>
</dbReference>
<dbReference type="Gene3D" id="3.90.1530.30">
    <property type="match status" value="1"/>
</dbReference>
<dbReference type="GO" id="GO:0045881">
    <property type="term" value="P:positive regulation of sporulation resulting in formation of a cellular spore"/>
    <property type="evidence" value="ECO:0007669"/>
    <property type="project" value="TreeGrafter"/>
</dbReference>
<evidence type="ECO:0000313" key="6">
    <source>
        <dbReference type="Proteomes" id="UP000067476"/>
    </source>
</evidence>
<dbReference type="STRING" id="216942.SLITO_v1c10830"/>
<dbReference type="EMBL" id="CP012357">
    <property type="protein sequence ID" value="AKX34694.1"/>
    <property type="molecule type" value="Genomic_DNA"/>
</dbReference>
<dbReference type="KEGG" id="sll:SLITO_v1c10830"/>
<dbReference type="Pfam" id="PF17762">
    <property type="entry name" value="HTH_ParB"/>
    <property type="match status" value="1"/>
</dbReference>
<comment type="similarity">
    <text evidence="1">Belongs to the ParB family.</text>
</comment>
<dbReference type="SUPFAM" id="SSF110849">
    <property type="entry name" value="ParB/Sulfiredoxin"/>
    <property type="match status" value="1"/>
</dbReference>
<evidence type="ECO:0000256" key="2">
    <source>
        <dbReference type="ARBA" id="ARBA00022829"/>
    </source>
</evidence>
<evidence type="ECO:0000256" key="1">
    <source>
        <dbReference type="ARBA" id="ARBA00006295"/>
    </source>
</evidence>
<dbReference type="NCBIfam" id="TIGR00180">
    <property type="entry name" value="parB_part"/>
    <property type="match status" value="1"/>
</dbReference>
<dbReference type="Pfam" id="PF02195">
    <property type="entry name" value="ParB_N"/>
    <property type="match status" value="1"/>
</dbReference>
<dbReference type="InterPro" id="IPR036086">
    <property type="entry name" value="ParB/Sulfiredoxin_sf"/>
</dbReference>